<feature type="transmembrane region" description="Helical" evidence="7">
    <location>
        <begin position="79"/>
        <end position="99"/>
    </location>
</feature>
<dbReference type="GO" id="GO:0005886">
    <property type="term" value="C:plasma membrane"/>
    <property type="evidence" value="ECO:0007669"/>
    <property type="project" value="UniProtKB-SubCell"/>
</dbReference>
<dbReference type="Proteomes" id="UP000032749">
    <property type="component" value="Chromosome"/>
</dbReference>
<dbReference type="EC" id="4.1.1.68" evidence="8"/>
<reference evidence="8 9" key="1">
    <citation type="journal article" date="2013" name="Nat. Commun.">
        <title>Genome sequence and functional genomic analysis of the oil-degrading bacterium Oleispira antarctica.</title>
        <authorList>
            <person name="Kube M."/>
            <person name="Chernikova T.N."/>
            <person name="Al-Ramahi Y."/>
            <person name="Beloqui A."/>
            <person name="Lopez-Cortez N."/>
            <person name="Guazzaroni M.E."/>
            <person name="Heipieper H.J."/>
            <person name="Klages S."/>
            <person name="Kotsyurbenko O.R."/>
            <person name="Langer I."/>
            <person name="Nechitaylo T.Y."/>
            <person name="Lunsdorf H."/>
            <person name="Fernandez M."/>
            <person name="Juarez S."/>
            <person name="Ciordia S."/>
            <person name="Singer A."/>
            <person name="Kagan O."/>
            <person name="Egorova O."/>
            <person name="Petit P.A."/>
            <person name="Stogios P."/>
            <person name="Kim Y."/>
            <person name="Tchigvintsev A."/>
            <person name="Flick R."/>
            <person name="Denaro R."/>
            <person name="Genovese M."/>
            <person name="Albar J.P."/>
            <person name="Reva O.N."/>
            <person name="Martinez-Gomariz M."/>
            <person name="Tran H."/>
            <person name="Ferrer M."/>
            <person name="Savchenko A."/>
            <person name="Yakunin A.F."/>
            <person name="Yakimov M.M."/>
            <person name="Golyshina O.V."/>
            <person name="Reinhardt R."/>
            <person name="Golyshin P.N."/>
        </authorList>
    </citation>
    <scope>NUCLEOTIDE SEQUENCE [LARGE SCALE GENOMIC DNA]</scope>
</reference>
<feature type="transmembrane region" description="Helical" evidence="7">
    <location>
        <begin position="6"/>
        <end position="27"/>
    </location>
</feature>
<keyword evidence="3" id="KW-1003">Cell membrane</keyword>
<sequence>MNIEQYGIYILYAFVYMAFMLSLKYALNFMSAKHYNADEELAGGNLAAGLRRTGAQLGLAIAFMGLLSGPSNTSIVQDFITTGIYGALAVCFMLSSLVFTDRLVIPGVNNTQAIKGNNIAVGIVEFGMLVGTGIIAHSSIVGEGGGMVSSLCYFLAGQITLVALVLFYEKIISRNFNIIESIGDGNIASGIYIGGKLIAYALILKSAIAGNATDATLSYMMSEYLLLAVTGMIFLYVFEYFIDLLIITSSTVKEILTEDRMVPALQLSVAKIGMALILSNAIL</sequence>
<dbReference type="PANTHER" id="PTHR40043">
    <property type="entry name" value="UPF0719 INNER MEMBRANE PROTEIN YJFL"/>
    <property type="match status" value="1"/>
</dbReference>
<feature type="transmembrane region" description="Helical" evidence="7">
    <location>
        <begin position="119"/>
        <end position="141"/>
    </location>
</feature>
<feature type="transmembrane region" description="Helical" evidence="7">
    <location>
        <begin position="147"/>
        <end position="168"/>
    </location>
</feature>
<feature type="transmembrane region" description="Helical" evidence="7">
    <location>
        <begin position="224"/>
        <end position="242"/>
    </location>
</feature>
<evidence type="ECO:0000256" key="1">
    <source>
        <dbReference type="ARBA" id="ARBA00004651"/>
    </source>
</evidence>
<dbReference type="STRING" id="698738.OLEAN_C15960"/>
<accession>R4YLY1</accession>
<evidence type="ECO:0000313" key="8">
    <source>
        <dbReference type="EMBL" id="CCK75772.1"/>
    </source>
</evidence>
<evidence type="ECO:0000256" key="3">
    <source>
        <dbReference type="ARBA" id="ARBA00022475"/>
    </source>
</evidence>
<evidence type="ECO:0000256" key="5">
    <source>
        <dbReference type="ARBA" id="ARBA00022989"/>
    </source>
</evidence>
<proteinExistence type="inferred from homology"/>
<name>R4YLY1_OLEAN</name>
<organism evidence="8 9">
    <name type="scientific">Oleispira antarctica RB-8</name>
    <dbReference type="NCBI Taxonomy" id="698738"/>
    <lineage>
        <taxon>Bacteria</taxon>
        <taxon>Pseudomonadati</taxon>
        <taxon>Pseudomonadota</taxon>
        <taxon>Gammaproteobacteria</taxon>
        <taxon>Oceanospirillales</taxon>
        <taxon>Oceanospirillaceae</taxon>
        <taxon>Oleispira</taxon>
    </lineage>
</organism>
<keyword evidence="9" id="KW-1185">Reference proteome</keyword>
<evidence type="ECO:0000256" key="7">
    <source>
        <dbReference type="SAM" id="Phobius"/>
    </source>
</evidence>
<evidence type="ECO:0000256" key="2">
    <source>
        <dbReference type="ARBA" id="ARBA00005779"/>
    </source>
</evidence>
<keyword evidence="4 7" id="KW-0812">Transmembrane</keyword>
<gene>
    <name evidence="8" type="ORF">OLEAN_C15960</name>
</gene>
<dbReference type="EMBL" id="FO203512">
    <property type="protein sequence ID" value="CCK75772.1"/>
    <property type="molecule type" value="Genomic_DNA"/>
</dbReference>
<dbReference type="HOGENOM" id="CLU_983300_0_0_6"/>
<comment type="similarity">
    <text evidence="2">Belongs to the UPF0719 family.</text>
</comment>
<dbReference type="OrthoDB" id="6194280at2"/>
<evidence type="ECO:0000313" key="9">
    <source>
        <dbReference type="Proteomes" id="UP000032749"/>
    </source>
</evidence>
<dbReference type="InterPro" id="IPR007140">
    <property type="entry name" value="DUF350"/>
</dbReference>
<dbReference type="GO" id="GO:0018800">
    <property type="term" value="F:5-oxopent-3-ene-1,2,5-tricarboxylate decarboxylase activity"/>
    <property type="evidence" value="ECO:0007669"/>
    <property type="project" value="UniProtKB-EC"/>
</dbReference>
<dbReference type="KEGG" id="oai:OLEAN_C15960"/>
<keyword evidence="6 7" id="KW-0472">Membrane</keyword>
<evidence type="ECO:0000256" key="6">
    <source>
        <dbReference type="ARBA" id="ARBA00023136"/>
    </source>
</evidence>
<protein>
    <submittedName>
        <fullName evidence="8">Probable 5-oxopent-3-ene-1,2,5-tricarboxylate decarboxylase</fullName>
        <ecNumber evidence="8">4.1.1.68</ecNumber>
    </submittedName>
</protein>
<evidence type="ECO:0000256" key="4">
    <source>
        <dbReference type="ARBA" id="ARBA00022692"/>
    </source>
</evidence>
<dbReference type="Pfam" id="PF03994">
    <property type="entry name" value="DUF350"/>
    <property type="match status" value="2"/>
</dbReference>
<comment type="subcellular location">
    <subcellularLocation>
        <location evidence="1">Cell membrane</location>
        <topology evidence="1">Multi-pass membrane protein</topology>
    </subcellularLocation>
</comment>
<dbReference type="AlphaFoldDB" id="R4YLY1"/>
<keyword evidence="8" id="KW-0456">Lyase</keyword>
<dbReference type="PANTHER" id="PTHR40043:SF1">
    <property type="entry name" value="UPF0719 INNER MEMBRANE PROTEIN YJFL"/>
    <property type="match status" value="1"/>
</dbReference>
<keyword evidence="5 7" id="KW-1133">Transmembrane helix</keyword>